<reference evidence="2 3" key="1">
    <citation type="submission" date="2016-01" db="EMBL/GenBank/DDBJ databases">
        <title>Mycobacterium immunogenum strain CD11_6 genome sequencing and assembly.</title>
        <authorList>
            <person name="Kaur G."/>
            <person name="Nair G.R."/>
            <person name="Mayilraj S."/>
        </authorList>
    </citation>
    <scope>NUCLEOTIDE SEQUENCE [LARGE SCALE GENOMIC DNA]</scope>
    <source>
        <strain evidence="2 3">CD11-6</strain>
    </source>
</reference>
<name>A0A179VFI8_9MYCO</name>
<evidence type="ECO:0000313" key="3">
    <source>
        <dbReference type="Proteomes" id="UP000186919"/>
    </source>
</evidence>
<organism evidence="2 3">
    <name type="scientific">Mycobacteroides immunogenum</name>
    <dbReference type="NCBI Taxonomy" id="83262"/>
    <lineage>
        <taxon>Bacteria</taxon>
        <taxon>Bacillati</taxon>
        <taxon>Actinomycetota</taxon>
        <taxon>Actinomycetes</taxon>
        <taxon>Mycobacteriales</taxon>
        <taxon>Mycobacteriaceae</taxon>
        <taxon>Mycobacteroides</taxon>
    </lineage>
</organism>
<evidence type="ECO:0000313" key="2">
    <source>
        <dbReference type="EMBL" id="OAT69755.1"/>
    </source>
</evidence>
<accession>A0A179VFI8</accession>
<sequence>MSELLNLPATVTLAVVVVVIVLAITTVFCVALLRALPPDVPRIIEPFSQLCTAIVNWMTGMRFRGKRGQGRDDRSPGEQS</sequence>
<keyword evidence="1" id="KW-1133">Transmembrane helix</keyword>
<dbReference type="AlphaFoldDB" id="A0A179VFI8"/>
<keyword evidence="1" id="KW-0812">Transmembrane</keyword>
<dbReference type="RefSeq" id="WP_064628418.1">
    <property type="nucleotide sequence ID" value="NZ_LQYE01000003.1"/>
</dbReference>
<gene>
    <name evidence="2" type="ORF">AWB85_19485</name>
</gene>
<keyword evidence="1" id="KW-0472">Membrane</keyword>
<dbReference type="EMBL" id="LQYE01000003">
    <property type="protein sequence ID" value="OAT69755.1"/>
    <property type="molecule type" value="Genomic_DNA"/>
</dbReference>
<proteinExistence type="predicted"/>
<protein>
    <submittedName>
        <fullName evidence="2">Uncharacterized protein</fullName>
    </submittedName>
</protein>
<evidence type="ECO:0000256" key="1">
    <source>
        <dbReference type="SAM" id="Phobius"/>
    </source>
</evidence>
<dbReference type="Proteomes" id="UP000186919">
    <property type="component" value="Unassembled WGS sequence"/>
</dbReference>
<feature type="transmembrane region" description="Helical" evidence="1">
    <location>
        <begin position="12"/>
        <end position="33"/>
    </location>
</feature>
<comment type="caution">
    <text evidence="2">The sequence shown here is derived from an EMBL/GenBank/DDBJ whole genome shotgun (WGS) entry which is preliminary data.</text>
</comment>